<evidence type="ECO:0000256" key="1">
    <source>
        <dbReference type="SAM" id="MobiDB-lite"/>
    </source>
</evidence>
<evidence type="ECO:0000313" key="2">
    <source>
        <dbReference type="EMBL" id="KAJ7728045.1"/>
    </source>
</evidence>
<feature type="compositionally biased region" description="Acidic residues" evidence="1">
    <location>
        <begin position="124"/>
        <end position="133"/>
    </location>
</feature>
<feature type="region of interest" description="Disordered" evidence="1">
    <location>
        <begin position="48"/>
        <end position="159"/>
    </location>
</feature>
<comment type="caution">
    <text evidence="2">The sequence shown here is derived from an EMBL/GenBank/DDBJ whole genome shotgun (WGS) entry which is preliminary data.</text>
</comment>
<gene>
    <name evidence="2" type="ORF">B0H16DRAFT_1470636</name>
</gene>
<sequence length="159" mass="17765">MCPTVNSPILRVSAERHPYLTAKRFPPHWATSAILQRLINSVRAYSAGKANPTSGVNRRRQKVTKMGRAEAQRAPRYRVNRVVASPPLEDENQVGGDHENMSVIPPGTEEQADHDMSPAMNPEPSDEEDESEEERLALEHRESSSELESDLDDIPIAKD</sequence>
<dbReference type="AlphaFoldDB" id="A0AAD7MR00"/>
<evidence type="ECO:0000313" key="3">
    <source>
        <dbReference type="Proteomes" id="UP001215598"/>
    </source>
</evidence>
<accession>A0AAD7MR00</accession>
<feature type="compositionally biased region" description="Basic and acidic residues" evidence="1">
    <location>
        <begin position="134"/>
        <end position="144"/>
    </location>
</feature>
<proteinExistence type="predicted"/>
<reference evidence="2" key="1">
    <citation type="submission" date="2023-03" db="EMBL/GenBank/DDBJ databases">
        <title>Massive genome expansion in bonnet fungi (Mycena s.s.) driven by repeated elements and novel gene families across ecological guilds.</title>
        <authorList>
            <consortium name="Lawrence Berkeley National Laboratory"/>
            <person name="Harder C.B."/>
            <person name="Miyauchi S."/>
            <person name="Viragh M."/>
            <person name="Kuo A."/>
            <person name="Thoen E."/>
            <person name="Andreopoulos B."/>
            <person name="Lu D."/>
            <person name="Skrede I."/>
            <person name="Drula E."/>
            <person name="Henrissat B."/>
            <person name="Morin E."/>
            <person name="Kohler A."/>
            <person name="Barry K."/>
            <person name="LaButti K."/>
            <person name="Morin E."/>
            <person name="Salamov A."/>
            <person name="Lipzen A."/>
            <person name="Mereny Z."/>
            <person name="Hegedus B."/>
            <person name="Baldrian P."/>
            <person name="Stursova M."/>
            <person name="Weitz H."/>
            <person name="Taylor A."/>
            <person name="Grigoriev I.V."/>
            <person name="Nagy L.G."/>
            <person name="Martin F."/>
            <person name="Kauserud H."/>
        </authorList>
    </citation>
    <scope>NUCLEOTIDE SEQUENCE</scope>
    <source>
        <strain evidence="2">CBHHK182m</strain>
    </source>
</reference>
<organism evidence="2 3">
    <name type="scientific">Mycena metata</name>
    <dbReference type="NCBI Taxonomy" id="1033252"/>
    <lineage>
        <taxon>Eukaryota</taxon>
        <taxon>Fungi</taxon>
        <taxon>Dikarya</taxon>
        <taxon>Basidiomycota</taxon>
        <taxon>Agaricomycotina</taxon>
        <taxon>Agaricomycetes</taxon>
        <taxon>Agaricomycetidae</taxon>
        <taxon>Agaricales</taxon>
        <taxon>Marasmiineae</taxon>
        <taxon>Mycenaceae</taxon>
        <taxon>Mycena</taxon>
    </lineage>
</organism>
<keyword evidence="3" id="KW-1185">Reference proteome</keyword>
<dbReference type="Proteomes" id="UP001215598">
    <property type="component" value="Unassembled WGS sequence"/>
</dbReference>
<name>A0AAD7MR00_9AGAR</name>
<dbReference type="EMBL" id="JARKIB010000175">
    <property type="protein sequence ID" value="KAJ7728045.1"/>
    <property type="molecule type" value="Genomic_DNA"/>
</dbReference>
<protein>
    <submittedName>
        <fullName evidence="2">Uncharacterized protein</fullName>
    </submittedName>
</protein>